<protein>
    <recommendedName>
        <fullName evidence="5">DAHP synthetase I/KDSA domain-containing protein</fullName>
    </recommendedName>
</protein>
<dbReference type="Pfam" id="PF18152">
    <property type="entry name" value="DAHP_snth_FXD"/>
    <property type="match status" value="1"/>
</dbReference>
<dbReference type="InterPro" id="IPR006268">
    <property type="entry name" value="DAHP_syn_2"/>
</dbReference>
<dbReference type="GO" id="GO:0016832">
    <property type="term" value="F:aldehyde-lyase activity"/>
    <property type="evidence" value="ECO:0007669"/>
    <property type="project" value="InterPro"/>
</dbReference>
<dbReference type="AlphaFoldDB" id="A0A382EWA0"/>
<dbReference type="NCBIfam" id="TIGR01361">
    <property type="entry name" value="DAHP_synth_Bsub"/>
    <property type="match status" value="1"/>
</dbReference>
<dbReference type="Gene3D" id="3.30.70.1140">
    <property type="entry name" value="Phospho-2-dehydro-3-deoxyheptonate aldolase, domain 1"/>
    <property type="match status" value="1"/>
</dbReference>
<dbReference type="PANTHER" id="PTHR43018:SF2">
    <property type="entry name" value="PHOSPHO-2-DEHYDRO-3-DEOXYHEPTONATE ALDOLASE"/>
    <property type="match status" value="1"/>
</dbReference>
<name>A0A382EWA0_9ZZZZ</name>
<dbReference type="InterPro" id="IPR006218">
    <property type="entry name" value="DAHP1/KDSA"/>
</dbReference>
<dbReference type="PANTHER" id="PTHR43018">
    <property type="entry name" value="PHOSPHO-2-DEHYDRO-3-DEOXYHEPTONATE ALDOLASE"/>
    <property type="match status" value="1"/>
</dbReference>
<reference evidence="4" key="1">
    <citation type="submission" date="2018-05" db="EMBL/GenBank/DDBJ databases">
        <authorList>
            <person name="Lanie J.A."/>
            <person name="Ng W.-L."/>
            <person name="Kazmierczak K.M."/>
            <person name="Andrzejewski T.M."/>
            <person name="Davidsen T.M."/>
            <person name="Wayne K.J."/>
            <person name="Tettelin H."/>
            <person name="Glass J.I."/>
            <person name="Rusch D."/>
            <person name="Podicherti R."/>
            <person name="Tsui H.-C.T."/>
            <person name="Winkler M.E."/>
        </authorList>
    </citation>
    <scope>NUCLEOTIDE SEQUENCE</scope>
</reference>
<evidence type="ECO:0000256" key="1">
    <source>
        <dbReference type="ARBA" id="ARBA00022679"/>
    </source>
</evidence>
<evidence type="ECO:0008006" key="5">
    <source>
        <dbReference type="Google" id="ProtNLM"/>
    </source>
</evidence>
<evidence type="ECO:0000259" key="3">
    <source>
        <dbReference type="Pfam" id="PF18152"/>
    </source>
</evidence>
<dbReference type="NCBIfam" id="NF009239">
    <property type="entry name" value="PRK12595.1"/>
    <property type="match status" value="1"/>
</dbReference>
<gene>
    <name evidence="4" type="ORF">METZ01_LOCUS207543</name>
</gene>
<dbReference type="GO" id="GO:0016740">
    <property type="term" value="F:transferase activity"/>
    <property type="evidence" value="ECO:0007669"/>
    <property type="project" value="UniProtKB-KW"/>
</dbReference>
<sequence>MVKTSKKHDLPLKQVWKKGTEEATSMIVEMRRGASQVEVDQVVGKAEAYGFSVQLNMGTDKTIIAILGSNTGQVATENFAVLEGVEMVTRIMRPFKLASREFKEENSKVSAGDVEIGGERIVVMAGPCAVESKEQLTEAAWAAKEAGASMLRGGCFKPRTSPFSFQGLGESGLKILGEVGEEVGLPVVTEVMDAQQVSIVSEYAAVLQIGARNMQNFTLLNEVGKATKPVMLKRGLSSTVTEWLTAADYILSHGNDQVFLCERGIRTFEDSTRFTFDVGALPVIRRFSHLPVVADPSHAAGHFLLVPDIAKAAVAAGADGLIIEIHPDPKVALCDGLQSLTPLNFTKLMEELKTIAKAVGRYI</sequence>
<accession>A0A382EWA0</accession>
<dbReference type="GO" id="GO:0009073">
    <property type="term" value="P:aromatic amino acid family biosynthetic process"/>
    <property type="evidence" value="ECO:0007669"/>
    <property type="project" value="InterPro"/>
</dbReference>
<evidence type="ECO:0000313" key="4">
    <source>
        <dbReference type="EMBL" id="SVB54689.1"/>
    </source>
</evidence>
<feature type="domain" description="DAHP synthase ferredoxin-like" evidence="3">
    <location>
        <begin position="26"/>
        <end position="92"/>
    </location>
</feature>
<dbReference type="NCBIfam" id="NF006421">
    <property type="entry name" value="PRK08673.1"/>
    <property type="match status" value="1"/>
</dbReference>
<dbReference type="InterPro" id="IPR013785">
    <property type="entry name" value="Aldolase_TIM"/>
</dbReference>
<dbReference type="EMBL" id="UINC01046538">
    <property type="protein sequence ID" value="SVB54689.1"/>
    <property type="molecule type" value="Genomic_DNA"/>
</dbReference>
<dbReference type="InterPro" id="IPR041071">
    <property type="entry name" value="DAHP_snth_FXD"/>
</dbReference>
<dbReference type="InterPro" id="IPR052899">
    <property type="entry name" value="Class-I_DAHP_synthase"/>
</dbReference>
<organism evidence="4">
    <name type="scientific">marine metagenome</name>
    <dbReference type="NCBI Taxonomy" id="408172"/>
    <lineage>
        <taxon>unclassified sequences</taxon>
        <taxon>metagenomes</taxon>
        <taxon>ecological metagenomes</taxon>
    </lineage>
</organism>
<feature type="domain" description="DAHP synthetase I/KDSA" evidence="2">
    <location>
        <begin position="113"/>
        <end position="356"/>
    </location>
</feature>
<evidence type="ECO:0000259" key="2">
    <source>
        <dbReference type="Pfam" id="PF00793"/>
    </source>
</evidence>
<dbReference type="SUPFAM" id="SSF51569">
    <property type="entry name" value="Aldolase"/>
    <property type="match status" value="1"/>
</dbReference>
<keyword evidence="1" id="KW-0808">Transferase</keyword>
<proteinExistence type="predicted"/>
<dbReference type="Pfam" id="PF00793">
    <property type="entry name" value="DAHP_synth_1"/>
    <property type="match status" value="1"/>
</dbReference>
<dbReference type="Gene3D" id="3.20.20.70">
    <property type="entry name" value="Aldolase class I"/>
    <property type="match status" value="1"/>
</dbReference>